<protein>
    <submittedName>
        <fullName evidence="1">Uncharacterized protein</fullName>
    </submittedName>
</protein>
<dbReference type="Pfam" id="PF19465">
    <property type="entry name" value="DUF6002"/>
    <property type="match status" value="1"/>
</dbReference>
<dbReference type="EMBL" id="FNAX01000021">
    <property type="protein sequence ID" value="SDG50071.1"/>
    <property type="molecule type" value="Genomic_DNA"/>
</dbReference>
<accession>A0A1G7US34</accession>
<proteinExistence type="predicted"/>
<evidence type="ECO:0000313" key="2">
    <source>
        <dbReference type="Proteomes" id="UP000198614"/>
    </source>
</evidence>
<sequence length="460" mass="50770">MTIATGPGTGAISRNPVLDHYHRLPDIVSACAQERAGRPDPEAFRPDFDFPPLDARMREFLAPAALSWRPLPDLDGRRTRLLDLTGNPGTRTTKTLASLLIVARAVAHVRRTGVPVVLVTPTSANKGTALRDAVLRALDLGLAEPHQLRVVTVCPAVCRDKLRRSRLATDPELRALNPVLVHTGQQAEDVKPLTRAFVHAHAAEWARRTGGRLWFSLDLANYMVADTTRALFEHDVDPIPPGEVRVHAHAVSSAFGLLGYHTGREILEATGEAAGGPRPESFLVQHLHIPDMVLSQRFGSFDRRNAPAYEWDERAELYRQDREPCFPYVTDTPNEILDPTFYTHRPGTSERMNEIIGKFGGGGIVVSRRECLEHYEAIARDLSEAGIPLPDDPQRLAEWSLLMAMTGVREGVRRGLIGPDRTIVVHASGTYAHGEYEPLREGDYQWVHDEADVAAAVGVA</sequence>
<organism evidence="1 2">
    <name type="scientific">Streptomyces griseoaurantiacus</name>
    <dbReference type="NCBI Taxonomy" id="68213"/>
    <lineage>
        <taxon>Bacteria</taxon>
        <taxon>Bacillati</taxon>
        <taxon>Actinomycetota</taxon>
        <taxon>Actinomycetes</taxon>
        <taxon>Kitasatosporales</taxon>
        <taxon>Streptomycetaceae</taxon>
        <taxon>Streptomyces</taxon>
        <taxon>Streptomyces aurantiacus group</taxon>
    </lineage>
</organism>
<evidence type="ECO:0000313" key="1">
    <source>
        <dbReference type="EMBL" id="SDG50071.1"/>
    </source>
</evidence>
<dbReference type="InterPro" id="IPR046044">
    <property type="entry name" value="DUF6002"/>
</dbReference>
<reference evidence="1 2" key="1">
    <citation type="submission" date="2016-10" db="EMBL/GenBank/DDBJ databases">
        <authorList>
            <person name="de Groot N.N."/>
        </authorList>
    </citation>
    <scope>NUCLEOTIDE SEQUENCE [LARGE SCALE GENOMIC DNA]</scope>
    <source>
        <strain evidence="1 2">CGMCC 4.1859</strain>
    </source>
</reference>
<gene>
    <name evidence="1" type="ORF">SAMN05216260_12145</name>
</gene>
<name>A0A1G7US34_9ACTN</name>
<dbReference type="AlphaFoldDB" id="A0A1G7US34"/>
<dbReference type="OrthoDB" id="4287124at2"/>
<dbReference type="Proteomes" id="UP000198614">
    <property type="component" value="Unassembled WGS sequence"/>
</dbReference>